<protein>
    <submittedName>
        <fullName evidence="1">Uncharacterized protein</fullName>
    </submittedName>
</protein>
<dbReference type="AlphaFoldDB" id="A0A0A9AGX3"/>
<evidence type="ECO:0000313" key="1">
    <source>
        <dbReference type="EMBL" id="JAD48175.1"/>
    </source>
</evidence>
<proteinExistence type="predicted"/>
<organism evidence="1">
    <name type="scientific">Arundo donax</name>
    <name type="common">Giant reed</name>
    <name type="synonym">Donax arundinaceus</name>
    <dbReference type="NCBI Taxonomy" id="35708"/>
    <lineage>
        <taxon>Eukaryota</taxon>
        <taxon>Viridiplantae</taxon>
        <taxon>Streptophyta</taxon>
        <taxon>Embryophyta</taxon>
        <taxon>Tracheophyta</taxon>
        <taxon>Spermatophyta</taxon>
        <taxon>Magnoliopsida</taxon>
        <taxon>Liliopsida</taxon>
        <taxon>Poales</taxon>
        <taxon>Poaceae</taxon>
        <taxon>PACMAD clade</taxon>
        <taxon>Arundinoideae</taxon>
        <taxon>Arundineae</taxon>
        <taxon>Arundo</taxon>
    </lineage>
</organism>
<accession>A0A0A9AGX3</accession>
<sequence length="62" mass="6281">MAADEAAPSSAYHGGVRGPIAIVVALALDSASACYSRRSCVQNSRTGALCACVPGEKRLDVS</sequence>
<reference evidence="1" key="1">
    <citation type="submission" date="2014-09" db="EMBL/GenBank/DDBJ databases">
        <authorList>
            <person name="Magalhaes I.L.F."/>
            <person name="Oliveira U."/>
            <person name="Santos F.R."/>
            <person name="Vidigal T.H.D.A."/>
            <person name="Brescovit A.D."/>
            <person name="Santos A.J."/>
        </authorList>
    </citation>
    <scope>NUCLEOTIDE SEQUENCE</scope>
    <source>
        <tissue evidence="1">Shoot tissue taken approximately 20 cm above the soil surface</tissue>
    </source>
</reference>
<name>A0A0A9AGX3_ARUDO</name>
<reference evidence="1" key="2">
    <citation type="journal article" date="2015" name="Data Brief">
        <title>Shoot transcriptome of the giant reed, Arundo donax.</title>
        <authorList>
            <person name="Barrero R.A."/>
            <person name="Guerrero F.D."/>
            <person name="Moolhuijzen P."/>
            <person name="Goolsby J.A."/>
            <person name="Tidwell J."/>
            <person name="Bellgard S.E."/>
            <person name="Bellgard M.I."/>
        </authorList>
    </citation>
    <scope>NUCLEOTIDE SEQUENCE</scope>
    <source>
        <tissue evidence="1">Shoot tissue taken approximately 20 cm above the soil surface</tissue>
    </source>
</reference>
<dbReference type="EMBL" id="GBRH01249720">
    <property type="protein sequence ID" value="JAD48175.1"/>
    <property type="molecule type" value="Transcribed_RNA"/>
</dbReference>